<gene>
    <name evidence="8" type="ORF">HHK36_030684</name>
</gene>
<dbReference type="OMA" id="YKNLWVY"/>
<organism evidence="8 9">
    <name type="scientific">Tetracentron sinense</name>
    <name type="common">Spur-leaf</name>
    <dbReference type="NCBI Taxonomy" id="13715"/>
    <lineage>
        <taxon>Eukaryota</taxon>
        <taxon>Viridiplantae</taxon>
        <taxon>Streptophyta</taxon>
        <taxon>Embryophyta</taxon>
        <taxon>Tracheophyta</taxon>
        <taxon>Spermatophyta</taxon>
        <taxon>Magnoliopsida</taxon>
        <taxon>Trochodendrales</taxon>
        <taxon>Trochodendraceae</taxon>
        <taxon>Tetracentron</taxon>
    </lineage>
</organism>
<evidence type="ECO:0000256" key="1">
    <source>
        <dbReference type="ARBA" id="ARBA00004141"/>
    </source>
</evidence>
<dbReference type="Proteomes" id="UP000655225">
    <property type="component" value="Unassembled WGS sequence"/>
</dbReference>
<evidence type="ECO:0000256" key="4">
    <source>
        <dbReference type="ARBA" id="ARBA00022989"/>
    </source>
</evidence>
<evidence type="ECO:0008006" key="10">
    <source>
        <dbReference type="Google" id="ProtNLM"/>
    </source>
</evidence>
<keyword evidence="9" id="KW-1185">Reference proteome</keyword>
<proteinExistence type="inferred from homology"/>
<feature type="transmembrane region" description="Helical" evidence="7">
    <location>
        <begin position="84"/>
        <end position="104"/>
    </location>
</feature>
<dbReference type="GO" id="GO:0016020">
    <property type="term" value="C:membrane"/>
    <property type="evidence" value="ECO:0007669"/>
    <property type="project" value="UniProtKB-SubCell"/>
</dbReference>
<dbReference type="PANTHER" id="PTHR45724:SF21">
    <property type="entry name" value="MAJOR INTRINSIC PROTEIN"/>
    <property type="match status" value="1"/>
</dbReference>
<evidence type="ECO:0000256" key="7">
    <source>
        <dbReference type="SAM" id="Phobius"/>
    </source>
</evidence>
<dbReference type="CDD" id="cd00333">
    <property type="entry name" value="MIP"/>
    <property type="match status" value="1"/>
</dbReference>
<dbReference type="InterPro" id="IPR023271">
    <property type="entry name" value="Aquaporin-like"/>
</dbReference>
<dbReference type="InterPro" id="IPR000425">
    <property type="entry name" value="MIP"/>
</dbReference>
<feature type="transmembrane region" description="Helical" evidence="7">
    <location>
        <begin position="165"/>
        <end position="184"/>
    </location>
</feature>
<dbReference type="AlphaFoldDB" id="A0A834YAA7"/>
<feature type="transmembrane region" description="Helical" evidence="7">
    <location>
        <begin position="211"/>
        <end position="232"/>
    </location>
</feature>
<reference evidence="8 9" key="1">
    <citation type="submission" date="2020-04" db="EMBL/GenBank/DDBJ databases">
        <title>Plant Genome Project.</title>
        <authorList>
            <person name="Zhang R.-G."/>
        </authorList>
    </citation>
    <scope>NUCLEOTIDE SEQUENCE [LARGE SCALE GENOMIC DNA]</scope>
    <source>
        <strain evidence="8">YNK0</strain>
        <tissue evidence="8">Leaf</tissue>
    </source>
</reference>
<sequence>MFFYAQVMAELLGTYILMFVGLGSVLISYKQPLTIVGIAVAWGLVVMVMIYTFGHISGGHFNPAVTIASAVSCKFPWRHVPKYIGVQLLASTLAALTLSVLFHGQESIGDTLTLYKSPTTTFEALTWEFIISFILMLTVCGVATDHRAVRYSNFHSQLLKQINELSGVAVGAAILFNCLIAGWFCRPITGASMNPARSIGPAIVSGNYSNIWVYIVAPILGTTAAGFIYSFLRLPLAKTSESTTKSI</sequence>
<protein>
    <recommendedName>
        <fullName evidence="10">Aquaporin</fullName>
    </recommendedName>
</protein>
<dbReference type="EMBL" id="JABCRI010000024">
    <property type="protein sequence ID" value="KAF8377309.1"/>
    <property type="molecule type" value="Genomic_DNA"/>
</dbReference>
<comment type="caution">
    <text evidence="8">The sequence shown here is derived from an EMBL/GenBank/DDBJ whole genome shotgun (WGS) entry which is preliminary data.</text>
</comment>
<feature type="transmembrane region" description="Helical" evidence="7">
    <location>
        <begin position="124"/>
        <end position="144"/>
    </location>
</feature>
<keyword evidence="3 6" id="KW-0812">Transmembrane</keyword>
<comment type="similarity">
    <text evidence="6">Belongs to the MIP/aquaporin (TC 1.A.8) family.</text>
</comment>
<keyword evidence="4 7" id="KW-1133">Transmembrane helix</keyword>
<dbReference type="PRINTS" id="PR00783">
    <property type="entry name" value="MINTRINSICP"/>
</dbReference>
<feature type="transmembrane region" description="Helical" evidence="7">
    <location>
        <begin position="33"/>
        <end position="53"/>
    </location>
</feature>
<dbReference type="OrthoDB" id="3222at2759"/>
<comment type="subcellular location">
    <subcellularLocation>
        <location evidence="1">Membrane</location>
        <topology evidence="1">Multi-pass membrane protein</topology>
    </subcellularLocation>
</comment>
<dbReference type="GO" id="GO:0015267">
    <property type="term" value="F:channel activity"/>
    <property type="evidence" value="ECO:0007669"/>
    <property type="project" value="InterPro"/>
</dbReference>
<dbReference type="PANTHER" id="PTHR45724">
    <property type="entry name" value="AQUAPORIN NIP2-1"/>
    <property type="match status" value="1"/>
</dbReference>
<dbReference type="InterPro" id="IPR022357">
    <property type="entry name" value="MIP_CS"/>
</dbReference>
<feature type="transmembrane region" description="Helical" evidence="7">
    <location>
        <begin position="7"/>
        <end position="27"/>
    </location>
</feature>
<evidence type="ECO:0000313" key="9">
    <source>
        <dbReference type="Proteomes" id="UP000655225"/>
    </source>
</evidence>
<dbReference type="PROSITE" id="PS00221">
    <property type="entry name" value="MIP"/>
    <property type="match status" value="1"/>
</dbReference>
<evidence type="ECO:0000256" key="5">
    <source>
        <dbReference type="ARBA" id="ARBA00023136"/>
    </source>
</evidence>
<evidence type="ECO:0000256" key="3">
    <source>
        <dbReference type="ARBA" id="ARBA00022692"/>
    </source>
</evidence>
<accession>A0A834YAA7</accession>
<dbReference type="SUPFAM" id="SSF81338">
    <property type="entry name" value="Aquaporin-like"/>
    <property type="match status" value="1"/>
</dbReference>
<keyword evidence="5 7" id="KW-0472">Membrane</keyword>
<name>A0A834YAA7_TETSI</name>
<evidence type="ECO:0000256" key="2">
    <source>
        <dbReference type="ARBA" id="ARBA00022448"/>
    </source>
</evidence>
<dbReference type="Gene3D" id="1.20.1080.10">
    <property type="entry name" value="Glycerol uptake facilitator protein"/>
    <property type="match status" value="1"/>
</dbReference>
<dbReference type="Pfam" id="PF00230">
    <property type="entry name" value="MIP"/>
    <property type="match status" value="1"/>
</dbReference>
<evidence type="ECO:0000313" key="8">
    <source>
        <dbReference type="EMBL" id="KAF8377309.1"/>
    </source>
</evidence>
<keyword evidence="2 6" id="KW-0813">Transport</keyword>
<dbReference type="InterPro" id="IPR034294">
    <property type="entry name" value="Aquaporin_transptr"/>
</dbReference>
<evidence type="ECO:0000256" key="6">
    <source>
        <dbReference type="RuleBase" id="RU000477"/>
    </source>
</evidence>